<evidence type="ECO:0000313" key="6">
    <source>
        <dbReference type="Proteomes" id="UP000824469"/>
    </source>
</evidence>
<dbReference type="AlphaFoldDB" id="A0AA38LG94"/>
<accession>A0AA38LG94</accession>
<dbReference type="GO" id="GO:0046872">
    <property type="term" value="F:metal ion binding"/>
    <property type="evidence" value="ECO:0007669"/>
    <property type="project" value="UniProtKB-KW"/>
</dbReference>
<dbReference type="EMBL" id="JAHRHJ020000003">
    <property type="protein sequence ID" value="KAH9322701.1"/>
    <property type="molecule type" value="Genomic_DNA"/>
</dbReference>
<evidence type="ECO:0000256" key="4">
    <source>
        <dbReference type="ARBA" id="ARBA00023004"/>
    </source>
</evidence>
<sequence>DHNTVMMQDLLGTEIFNADEEPLELQRNFTSYEFNTRSLCDFIVETVDGETTHRLLPLLTKSAAGMTQLDIHDDVLPDSMTA</sequence>
<keyword evidence="3" id="KW-0560">Oxidoreductase</keyword>
<evidence type="ECO:0000256" key="1">
    <source>
        <dbReference type="ARBA" id="ARBA00010617"/>
    </source>
</evidence>
<dbReference type="PANTHER" id="PTHR24296">
    <property type="entry name" value="CYTOCHROME P450"/>
    <property type="match status" value="1"/>
</dbReference>
<comment type="caution">
    <text evidence="5">The sequence shown here is derived from an EMBL/GenBank/DDBJ whole genome shotgun (WGS) entry which is preliminary data.</text>
</comment>
<feature type="non-terminal residue" evidence="5">
    <location>
        <position position="82"/>
    </location>
</feature>
<comment type="similarity">
    <text evidence="1">Belongs to the cytochrome P450 family.</text>
</comment>
<proteinExistence type="inferred from homology"/>
<keyword evidence="4" id="KW-0408">Iron</keyword>
<dbReference type="GO" id="GO:0016491">
    <property type="term" value="F:oxidoreductase activity"/>
    <property type="evidence" value="ECO:0007669"/>
    <property type="project" value="UniProtKB-KW"/>
</dbReference>
<keyword evidence="2" id="KW-0479">Metal-binding</keyword>
<name>A0AA38LG94_TAXCH</name>
<feature type="non-terminal residue" evidence="5">
    <location>
        <position position="1"/>
    </location>
</feature>
<organism evidence="5 6">
    <name type="scientific">Taxus chinensis</name>
    <name type="common">Chinese yew</name>
    <name type="synonym">Taxus wallichiana var. chinensis</name>
    <dbReference type="NCBI Taxonomy" id="29808"/>
    <lineage>
        <taxon>Eukaryota</taxon>
        <taxon>Viridiplantae</taxon>
        <taxon>Streptophyta</taxon>
        <taxon>Embryophyta</taxon>
        <taxon>Tracheophyta</taxon>
        <taxon>Spermatophyta</taxon>
        <taxon>Pinopsida</taxon>
        <taxon>Pinidae</taxon>
        <taxon>Conifers II</taxon>
        <taxon>Cupressales</taxon>
        <taxon>Taxaceae</taxon>
        <taxon>Taxus</taxon>
    </lineage>
</organism>
<evidence type="ECO:0000313" key="5">
    <source>
        <dbReference type="EMBL" id="KAH9322701.1"/>
    </source>
</evidence>
<reference evidence="5 6" key="1">
    <citation type="journal article" date="2021" name="Nat. Plants">
        <title>The Taxus genome provides insights into paclitaxel biosynthesis.</title>
        <authorList>
            <person name="Xiong X."/>
            <person name="Gou J."/>
            <person name="Liao Q."/>
            <person name="Li Y."/>
            <person name="Zhou Q."/>
            <person name="Bi G."/>
            <person name="Li C."/>
            <person name="Du R."/>
            <person name="Wang X."/>
            <person name="Sun T."/>
            <person name="Guo L."/>
            <person name="Liang H."/>
            <person name="Lu P."/>
            <person name="Wu Y."/>
            <person name="Zhang Z."/>
            <person name="Ro D.K."/>
            <person name="Shang Y."/>
            <person name="Huang S."/>
            <person name="Yan J."/>
        </authorList>
    </citation>
    <scope>NUCLEOTIDE SEQUENCE [LARGE SCALE GENOMIC DNA]</scope>
    <source>
        <strain evidence="5">Ta-2019</strain>
    </source>
</reference>
<protein>
    <submittedName>
        <fullName evidence="5">Uncharacterized protein</fullName>
    </submittedName>
</protein>
<dbReference type="Proteomes" id="UP000824469">
    <property type="component" value="Unassembled WGS sequence"/>
</dbReference>
<evidence type="ECO:0000256" key="2">
    <source>
        <dbReference type="ARBA" id="ARBA00022723"/>
    </source>
</evidence>
<gene>
    <name evidence="5" type="ORF">KI387_017340</name>
</gene>
<evidence type="ECO:0000256" key="3">
    <source>
        <dbReference type="ARBA" id="ARBA00023002"/>
    </source>
</evidence>
<keyword evidence="6" id="KW-1185">Reference proteome</keyword>